<reference evidence="2" key="1">
    <citation type="journal article" date="2013" name="Nat. Genet.">
        <title>The duck genome and transcriptome provide insight into an avian influenza virus reservoir species.</title>
        <authorList>
            <person name="Huang Y."/>
            <person name="Li Y."/>
            <person name="Burt D.W."/>
            <person name="Chen H."/>
            <person name="Zhang Y."/>
            <person name="Qian W."/>
            <person name="Kim H."/>
            <person name="Gan S."/>
            <person name="Zhao Y."/>
            <person name="Li J."/>
            <person name="Yi K."/>
            <person name="Feng H."/>
            <person name="Zhu P."/>
            <person name="Li B."/>
            <person name="Liu Q."/>
            <person name="Fairley S."/>
            <person name="Magor K.E."/>
            <person name="Du Z."/>
            <person name="Hu X."/>
            <person name="Goodman L."/>
            <person name="Tafer H."/>
            <person name="Vignal A."/>
            <person name="Lee T."/>
            <person name="Kim K.W."/>
            <person name="Sheng Z."/>
            <person name="An Y."/>
            <person name="Searle S."/>
            <person name="Herrero J."/>
            <person name="Groenen M.A."/>
            <person name="Crooijmans R.P."/>
            <person name="Faraut T."/>
            <person name="Cai Q."/>
            <person name="Webster R.G."/>
            <person name="Aldridge J.R."/>
            <person name="Warren W.C."/>
            <person name="Bartschat S."/>
            <person name="Kehr S."/>
            <person name="Marz M."/>
            <person name="Stadler P.F."/>
            <person name="Smith J."/>
            <person name="Kraus R.H."/>
            <person name="Zhao Y."/>
            <person name="Ren L."/>
            <person name="Fei J."/>
            <person name="Morisson M."/>
            <person name="Kaiser P."/>
            <person name="Griffin D.K."/>
            <person name="Rao M."/>
            <person name="Pitel F."/>
            <person name="Wang J."/>
            <person name="Li N."/>
        </authorList>
    </citation>
    <scope>NUCLEOTIDE SEQUENCE [LARGE SCALE GENOMIC DNA]</scope>
</reference>
<name>R0JTD3_ANAPL</name>
<organism evidence="1 2">
    <name type="scientific">Anas platyrhynchos</name>
    <name type="common">Mallard</name>
    <name type="synonym">Anas boschas</name>
    <dbReference type="NCBI Taxonomy" id="8839"/>
    <lineage>
        <taxon>Eukaryota</taxon>
        <taxon>Metazoa</taxon>
        <taxon>Chordata</taxon>
        <taxon>Craniata</taxon>
        <taxon>Vertebrata</taxon>
        <taxon>Euteleostomi</taxon>
        <taxon>Archelosauria</taxon>
        <taxon>Archosauria</taxon>
        <taxon>Dinosauria</taxon>
        <taxon>Saurischia</taxon>
        <taxon>Theropoda</taxon>
        <taxon>Coelurosauria</taxon>
        <taxon>Aves</taxon>
        <taxon>Neognathae</taxon>
        <taxon>Galloanserae</taxon>
        <taxon>Anseriformes</taxon>
        <taxon>Anatidae</taxon>
        <taxon>Anatinae</taxon>
        <taxon>Anas</taxon>
    </lineage>
</organism>
<dbReference type="Proteomes" id="UP000296049">
    <property type="component" value="Unassembled WGS sequence"/>
</dbReference>
<evidence type="ECO:0000313" key="2">
    <source>
        <dbReference type="Proteomes" id="UP000296049"/>
    </source>
</evidence>
<dbReference type="AlphaFoldDB" id="R0JTD3"/>
<dbReference type="EMBL" id="KB743197">
    <property type="protein sequence ID" value="EOB00417.1"/>
    <property type="molecule type" value="Genomic_DNA"/>
</dbReference>
<accession>R0JTD3</accession>
<gene>
    <name evidence="1" type="ORF">Anapl_00738</name>
</gene>
<proteinExistence type="predicted"/>
<keyword evidence="2" id="KW-1185">Reference proteome</keyword>
<sequence>MFSTGDLSVDIVMVTIKKQEGEDPGSVWFNVNILELPVTSRIIQALAQQASWHAVCLLHQKAQIPLSEDLPIPFTTIKSAGFGSSFCVSSLELAGKRLIKAVEMFDIPGEKRCRKPVVEQLDEGLQFIDFTIKAFSKSQDKSKPSAFGVQRRQFVSAFLGTALPELAWLPLTASISHCVSCTRGELQSSLLPSAGSDNCLRTQQTAWALPFLSCIHYPTCDMGHDSSFC</sequence>
<evidence type="ECO:0000313" key="1">
    <source>
        <dbReference type="EMBL" id="EOB00417.1"/>
    </source>
</evidence>
<protein>
    <submittedName>
        <fullName evidence="1">Uncharacterized protein</fullName>
    </submittedName>
</protein>